<accession>A0ACB8SP40</accession>
<proteinExistence type="predicted"/>
<name>A0ACB8SP40_9AGAM</name>
<reference evidence="1" key="1">
    <citation type="submission" date="2021-03" db="EMBL/GenBank/DDBJ databases">
        <authorList>
            <consortium name="DOE Joint Genome Institute"/>
            <person name="Ahrendt S."/>
            <person name="Looney B.P."/>
            <person name="Miyauchi S."/>
            <person name="Morin E."/>
            <person name="Drula E."/>
            <person name="Courty P.E."/>
            <person name="Chicoki N."/>
            <person name="Fauchery L."/>
            <person name="Kohler A."/>
            <person name="Kuo A."/>
            <person name="Labutti K."/>
            <person name="Pangilinan J."/>
            <person name="Lipzen A."/>
            <person name="Riley R."/>
            <person name="Andreopoulos W."/>
            <person name="He G."/>
            <person name="Johnson J."/>
            <person name="Barry K.W."/>
            <person name="Grigoriev I.V."/>
            <person name="Nagy L."/>
            <person name="Hibbett D."/>
            <person name="Henrissat B."/>
            <person name="Matheny P.B."/>
            <person name="Labbe J."/>
            <person name="Martin F."/>
        </authorList>
    </citation>
    <scope>NUCLEOTIDE SEQUENCE</scope>
    <source>
        <strain evidence="1">HHB10654</strain>
    </source>
</reference>
<dbReference type="Proteomes" id="UP000814140">
    <property type="component" value="Unassembled WGS sequence"/>
</dbReference>
<sequence>MTAMLPSTSTWVDNKDATLFWDGAIRARIAHCESTAPQSTSADDLQALEDEASAMKLAVFSLLEHRNSRVPINRLPVEVLARIFAFYAKIDIPGAMMRAVSPRRRSLGWITMTFVCRRWRQVGFDYATLWSTVKFALGREWAKEMISRAKSVPLDILVVNTLSDWQADLITENIRCIGVLRLGEDVSVDPIMDVLSTPVPLLKVLRIESRDTMDCPANFLGDYAPNLHTLSVRNMSNFPWLSSIFRNLISFRLTDFSSSLLSLKGLLSALNSMVRLERLMLQTSLPRYSRNEPDLTVKLPRLTYFEGRDDMHGWANLLGHLDIPATASINLTISYHGTEPQVNASFDSFIPTLAAFLRAHATSAESMSRLSLGAHILFAISAARGIRPDKTCIHLNFQPNIWNARERGSPSILAARVLAALSSEHSKDLSVKSKDTGWSPSLWLDIMARAPELQTVSAEGQAAEMLCVALRMSADPEFRGGANLGDAQPSVTLLPALQQLSLRGVDFTTMATAEYPSFQSYLATRAKGEMLQKLVLRECKIRGEWVDELRRVVCDVQWKESSVGEQ</sequence>
<keyword evidence="2" id="KW-1185">Reference proteome</keyword>
<comment type="caution">
    <text evidence="1">The sequence shown here is derived from an EMBL/GenBank/DDBJ whole genome shotgun (WGS) entry which is preliminary data.</text>
</comment>
<dbReference type="EMBL" id="MU277240">
    <property type="protein sequence ID" value="KAI0058023.1"/>
    <property type="molecule type" value="Genomic_DNA"/>
</dbReference>
<gene>
    <name evidence="1" type="ORF">BV25DRAFT_1902415</name>
</gene>
<evidence type="ECO:0000313" key="1">
    <source>
        <dbReference type="EMBL" id="KAI0058023.1"/>
    </source>
</evidence>
<protein>
    <submittedName>
        <fullName evidence="1">Uncharacterized protein</fullName>
    </submittedName>
</protein>
<organism evidence="1 2">
    <name type="scientific">Artomyces pyxidatus</name>
    <dbReference type="NCBI Taxonomy" id="48021"/>
    <lineage>
        <taxon>Eukaryota</taxon>
        <taxon>Fungi</taxon>
        <taxon>Dikarya</taxon>
        <taxon>Basidiomycota</taxon>
        <taxon>Agaricomycotina</taxon>
        <taxon>Agaricomycetes</taxon>
        <taxon>Russulales</taxon>
        <taxon>Auriscalpiaceae</taxon>
        <taxon>Artomyces</taxon>
    </lineage>
</organism>
<evidence type="ECO:0000313" key="2">
    <source>
        <dbReference type="Proteomes" id="UP000814140"/>
    </source>
</evidence>
<reference evidence="1" key="2">
    <citation type="journal article" date="2022" name="New Phytol.">
        <title>Evolutionary transition to the ectomycorrhizal habit in the genomes of a hyperdiverse lineage of mushroom-forming fungi.</title>
        <authorList>
            <person name="Looney B."/>
            <person name="Miyauchi S."/>
            <person name="Morin E."/>
            <person name="Drula E."/>
            <person name="Courty P.E."/>
            <person name="Kohler A."/>
            <person name="Kuo A."/>
            <person name="LaButti K."/>
            <person name="Pangilinan J."/>
            <person name="Lipzen A."/>
            <person name="Riley R."/>
            <person name="Andreopoulos W."/>
            <person name="He G."/>
            <person name="Johnson J."/>
            <person name="Nolan M."/>
            <person name="Tritt A."/>
            <person name="Barry K.W."/>
            <person name="Grigoriev I.V."/>
            <person name="Nagy L.G."/>
            <person name="Hibbett D."/>
            <person name="Henrissat B."/>
            <person name="Matheny P.B."/>
            <person name="Labbe J."/>
            <person name="Martin F.M."/>
        </authorList>
    </citation>
    <scope>NUCLEOTIDE SEQUENCE</scope>
    <source>
        <strain evidence="1">HHB10654</strain>
    </source>
</reference>